<comment type="catalytic activity">
    <reaction evidence="13">
        <text>L-seryl-[protein] + ATP = O-phospho-L-seryl-[protein] + ADP + H(+)</text>
        <dbReference type="Rhea" id="RHEA:17989"/>
        <dbReference type="Rhea" id="RHEA-COMP:9863"/>
        <dbReference type="Rhea" id="RHEA-COMP:11604"/>
        <dbReference type="ChEBI" id="CHEBI:15378"/>
        <dbReference type="ChEBI" id="CHEBI:29999"/>
        <dbReference type="ChEBI" id="CHEBI:30616"/>
        <dbReference type="ChEBI" id="CHEBI:83421"/>
        <dbReference type="ChEBI" id="CHEBI:456216"/>
        <dbReference type="EC" id="2.7.11.1"/>
    </reaction>
</comment>
<comment type="catalytic activity">
    <reaction evidence="12">
        <text>L-threonyl-[protein] + ATP = O-phospho-L-threonyl-[protein] + ADP + H(+)</text>
        <dbReference type="Rhea" id="RHEA:46608"/>
        <dbReference type="Rhea" id="RHEA-COMP:11060"/>
        <dbReference type="Rhea" id="RHEA-COMP:11605"/>
        <dbReference type="ChEBI" id="CHEBI:15378"/>
        <dbReference type="ChEBI" id="CHEBI:30013"/>
        <dbReference type="ChEBI" id="CHEBI:30616"/>
        <dbReference type="ChEBI" id="CHEBI:61977"/>
        <dbReference type="ChEBI" id="CHEBI:456216"/>
        <dbReference type="EC" id="2.7.11.1"/>
    </reaction>
</comment>
<evidence type="ECO:0000256" key="10">
    <source>
        <dbReference type="ARBA" id="ARBA00022840"/>
    </source>
</evidence>
<gene>
    <name evidence="22" type="ORF">JEQ12_005952</name>
</gene>
<evidence type="ECO:0000256" key="8">
    <source>
        <dbReference type="ARBA" id="ARBA00022741"/>
    </source>
</evidence>
<evidence type="ECO:0000256" key="7">
    <source>
        <dbReference type="ARBA" id="ARBA00022723"/>
    </source>
</evidence>
<evidence type="ECO:0000256" key="16">
    <source>
        <dbReference type="ARBA" id="ARBA00080359"/>
    </source>
</evidence>
<evidence type="ECO:0000256" key="4">
    <source>
        <dbReference type="ARBA" id="ARBA00022527"/>
    </source>
</evidence>
<evidence type="ECO:0000256" key="6">
    <source>
        <dbReference type="ARBA" id="ARBA00022679"/>
    </source>
</evidence>
<comment type="similarity">
    <text evidence="2">Belongs to the protein kinase superfamily. CAMK Ser/Thr protein kinase family. SNF1 subfamily.</text>
</comment>
<dbReference type="PANTHER" id="PTHR24346:SF42">
    <property type="entry name" value="SERINE_THREONINE-PROTEIN KINASE SIK3"/>
    <property type="match status" value="1"/>
</dbReference>
<evidence type="ECO:0000256" key="11">
    <source>
        <dbReference type="ARBA" id="ARBA00022842"/>
    </source>
</evidence>
<protein>
    <recommendedName>
        <fullName evidence="15">Serine/threonine-protein kinase SIK3</fullName>
        <ecNumber evidence="3">2.7.11.1</ecNumber>
    </recommendedName>
    <alternativeName>
        <fullName evidence="16">Salt-inducible kinase 3</fullName>
    </alternativeName>
    <alternativeName>
        <fullName evidence="17">Serine/threonine-protein kinase QSK</fullName>
    </alternativeName>
</protein>
<keyword evidence="6" id="KW-0808">Transferase</keyword>
<evidence type="ECO:0000259" key="20">
    <source>
        <dbReference type="PROSITE" id="PS50011"/>
    </source>
</evidence>
<dbReference type="SUPFAM" id="SSF56112">
    <property type="entry name" value="Protein kinase-like (PK-like)"/>
    <property type="match status" value="1"/>
</dbReference>
<evidence type="ECO:0000256" key="15">
    <source>
        <dbReference type="ARBA" id="ARBA00073904"/>
    </source>
</evidence>
<keyword evidence="5" id="KW-0597">Phosphoprotein</keyword>
<feature type="compositionally biased region" description="Polar residues" evidence="19">
    <location>
        <begin position="1195"/>
        <end position="1207"/>
    </location>
</feature>
<dbReference type="Pfam" id="PF00069">
    <property type="entry name" value="Pkinase"/>
    <property type="match status" value="1"/>
</dbReference>
<feature type="region of interest" description="Disordered" evidence="19">
    <location>
        <begin position="1119"/>
        <end position="1138"/>
    </location>
</feature>
<evidence type="ECO:0000313" key="23">
    <source>
        <dbReference type="Proteomes" id="UP000664991"/>
    </source>
</evidence>
<dbReference type="GO" id="GO:0000226">
    <property type="term" value="P:microtubule cytoskeleton organization"/>
    <property type="evidence" value="ECO:0007669"/>
    <property type="project" value="TreeGrafter"/>
</dbReference>
<feature type="coiled-coil region" evidence="18">
    <location>
        <begin position="940"/>
        <end position="967"/>
    </location>
</feature>
<evidence type="ECO:0000256" key="12">
    <source>
        <dbReference type="ARBA" id="ARBA00047899"/>
    </source>
</evidence>
<dbReference type="GO" id="GO:0050321">
    <property type="term" value="F:tau-protein kinase activity"/>
    <property type="evidence" value="ECO:0007669"/>
    <property type="project" value="TreeGrafter"/>
</dbReference>
<dbReference type="GO" id="GO:0046872">
    <property type="term" value="F:metal ion binding"/>
    <property type="evidence" value="ECO:0007669"/>
    <property type="project" value="UniProtKB-KW"/>
</dbReference>
<dbReference type="FunFam" id="3.30.200.20:FF:000003">
    <property type="entry name" value="Non-specific serine/threonine protein kinase"/>
    <property type="match status" value="1"/>
</dbReference>
<dbReference type="InterPro" id="IPR057380">
    <property type="entry name" value="UBA_SIK1/2/3"/>
</dbReference>
<keyword evidence="11" id="KW-0460">Magnesium</keyword>
<dbReference type="PANTHER" id="PTHR24346">
    <property type="entry name" value="MAP/MICROTUBULE AFFINITY-REGULATING KINASE"/>
    <property type="match status" value="1"/>
</dbReference>
<dbReference type="Gene3D" id="1.10.510.10">
    <property type="entry name" value="Transferase(Phosphotransferase) domain 1"/>
    <property type="match status" value="1"/>
</dbReference>
<keyword evidence="10" id="KW-0067">ATP-binding</keyword>
<dbReference type="GO" id="GO:0005737">
    <property type="term" value="C:cytoplasm"/>
    <property type="evidence" value="ECO:0007669"/>
    <property type="project" value="TreeGrafter"/>
</dbReference>
<dbReference type="PROSITE" id="PS50030">
    <property type="entry name" value="UBA"/>
    <property type="match status" value="1"/>
</dbReference>
<evidence type="ECO:0000256" key="14">
    <source>
        <dbReference type="ARBA" id="ARBA00063881"/>
    </source>
</evidence>
<feature type="compositionally biased region" description="Polar residues" evidence="19">
    <location>
        <begin position="1054"/>
        <end position="1083"/>
    </location>
</feature>
<proteinExistence type="inferred from homology"/>
<evidence type="ECO:0000313" key="22">
    <source>
        <dbReference type="EMBL" id="KAG5199473.1"/>
    </source>
</evidence>
<evidence type="ECO:0000256" key="18">
    <source>
        <dbReference type="SAM" id="Coils"/>
    </source>
</evidence>
<feature type="region of interest" description="Disordered" evidence="19">
    <location>
        <begin position="1026"/>
        <end position="1088"/>
    </location>
</feature>
<dbReference type="InterPro" id="IPR011009">
    <property type="entry name" value="Kinase-like_dom_sf"/>
</dbReference>
<evidence type="ECO:0000256" key="13">
    <source>
        <dbReference type="ARBA" id="ARBA00048679"/>
    </source>
</evidence>
<evidence type="ECO:0000259" key="21">
    <source>
        <dbReference type="PROSITE" id="PS50030"/>
    </source>
</evidence>
<keyword evidence="4" id="KW-0723">Serine/threonine-protein kinase</keyword>
<feature type="compositionally biased region" description="Low complexity" evidence="19">
    <location>
        <begin position="100"/>
        <end position="109"/>
    </location>
</feature>
<evidence type="ECO:0000256" key="9">
    <source>
        <dbReference type="ARBA" id="ARBA00022777"/>
    </source>
</evidence>
<feature type="compositionally biased region" description="Low complexity" evidence="19">
    <location>
        <begin position="1121"/>
        <end position="1132"/>
    </location>
</feature>
<comment type="subunit">
    <text evidence="14">Binds to and is activated by YWHAZ when phosphorylated on Thr-221. Interacts with 14-3-3 proteins. Interacts with HDAC4; this interaction leads to HDAC4 retention in the cytoplasm. Interacts with DEPTOR, MLST8/GbetaL, RICTOR and RPTOR.</text>
</comment>
<dbReference type="GO" id="GO:0035556">
    <property type="term" value="P:intracellular signal transduction"/>
    <property type="evidence" value="ECO:0007669"/>
    <property type="project" value="TreeGrafter"/>
</dbReference>
<keyword evidence="8" id="KW-0547">Nucleotide-binding</keyword>
<feature type="region of interest" description="Disordered" evidence="19">
    <location>
        <begin position="98"/>
        <end position="159"/>
    </location>
</feature>
<feature type="region of interest" description="Disordered" evidence="19">
    <location>
        <begin position="1193"/>
        <end position="1240"/>
    </location>
</feature>
<feature type="domain" description="Protein kinase" evidence="20">
    <location>
        <begin position="311"/>
        <end position="568"/>
    </location>
</feature>
<evidence type="ECO:0000256" key="19">
    <source>
        <dbReference type="SAM" id="MobiDB-lite"/>
    </source>
</evidence>
<feature type="compositionally biased region" description="Pro residues" evidence="19">
    <location>
        <begin position="27"/>
        <end position="53"/>
    </location>
</feature>
<evidence type="ECO:0000256" key="1">
    <source>
        <dbReference type="ARBA" id="ARBA00001946"/>
    </source>
</evidence>
<evidence type="ECO:0000256" key="17">
    <source>
        <dbReference type="ARBA" id="ARBA00080710"/>
    </source>
</evidence>
<dbReference type="EMBL" id="JAEMGP010000015">
    <property type="protein sequence ID" value="KAG5199473.1"/>
    <property type="molecule type" value="Genomic_DNA"/>
</dbReference>
<dbReference type="InterPro" id="IPR000719">
    <property type="entry name" value="Prot_kinase_dom"/>
</dbReference>
<dbReference type="SMART" id="SM00220">
    <property type="entry name" value="S_TKc"/>
    <property type="match status" value="1"/>
</dbReference>
<reference evidence="22 23" key="1">
    <citation type="submission" date="2020-12" db="EMBL/GenBank/DDBJ databases">
        <title>De novo assembly of Tibetan sheep genome.</title>
        <authorList>
            <person name="Li X."/>
        </authorList>
    </citation>
    <scope>NUCLEOTIDE SEQUENCE [LARGE SCALE GENOMIC DNA]</scope>
    <source>
        <tissue evidence="22">Heart</tissue>
    </source>
</reference>
<dbReference type="Pfam" id="PF23312">
    <property type="entry name" value="UBA_SIK3"/>
    <property type="match status" value="1"/>
</dbReference>
<feature type="compositionally biased region" description="Gly residues" evidence="19">
    <location>
        <begin position="8"/>
        <end position="22"/>
    </location>
</feature>
<dbReference type="CDD" id="cd14410">
    <property type="entry name" value="UBA_SIK3"/>
    <property type="match status" value="1"/>
</dbReference>
<dbReference type="GO" id="GO:0005524">
    <property type="term" value="F:ATP binding"/>
    <property type="evidence" value="ECO:0007669"/>
    <property type="project" value="UniProtKB-KW"/>
</dbReference>
<dbReference type="Proteomes" id="UP000664991">
    <property type="component" value="Chromosome 15"/>
</dbReference>
<comment type="cofactor">
    <cofactor evidence="1">
        <name>Mg(2+)</name>
        <dbReference type="ChEBI" id="CHEBI:18420"/>
    </cofactor>
</comment>
<organism evidence="22 23">
    <name type="scientific">Ovis aries</name>
    <name type="common">Sheep</name>
    <dbReference type="NCBI Taxonomy" id="9940"/>
    <lineage>
        <taxon>Eukaryota</taxon>
        <taxon>Metazoa</taxon>
        <taxon>Chordata</taxon>
        <taxon>Craniata</taxon>
        <taxon>Vertebrata</taxon>
        <taxon>Euteleostomi</taxon>
        <taxon>Mammalia</taxon>
        <taxon>Eutheria</taxon>
        <taxon>Laurasiatheria</taxon>
        <taxon>Artiodactyla</taxon>
        <taxon>Ruminantia</taxon>
        <taxon>Pecora</taxon>
        <taxon>Bovidae</taxon>
        <taxon>Caprinae</taxon>
        <taxon>Ovis</taxon>
    </lineage>
</organism>
<accession>A0A835ZZ04</accession>
<dbReference type="InterPro" id="IPR008271">
    <property type="entry name" value="Ser/Thr_kinase_AS"/>
</dbReference>
<dbReference type="PROSITE" id="PS00108">
    <property type="entry name" value="PROTEIN_KINASE_ST"/>
    <property type="match status" value="1"/>
</dbReference>
<dbReference type="FunFam" id="1.10.510.10:FF:000156">
    <property type="entry name" value="Serine/threonine-protein kinase SIK3 homolog"/>
    <property type="match status" value="1"/>
</dbReference>
<feature type="region of interest" description="Disordered" evidence="19">
    <location>
        <begin position="1"/>
        <end position="58"/>
    </location>
</feature>
<evidence type="ECO:0000256" key="3">
    <source>
        <dbReference type="ARBA" id="ARBA00012513"/>
    </source>
</evidence>
<feature type="region of interest" description="Disordered" evidence="19">
    <location>
        <begin position="1554"/>
        <end position="1583"/>
    </location>
</feature>
<dbReference type="InterPro" id="IPR015940">
    <property type="entry name" value="UBA"/>
</dbReference>
<sequence length="1615" mass="177896">MAAAAASGAGGAAGAGAGGAGPAGRLLPPPAPGPPAAPAAVPPAAGPPRPPAPASRGPVPARIGYYEIDRTIGKGNFAVVKRATHLVTKAKVVARRDRAAAGLRGPGPSECGGGKGAPRHRGGGVGAASGARECVGDRGSGQKVSTTDTRRQEDKCYSSRSGQSVQLKEQLNACSSDLIESVLYTAAVLIFQKSCSDFFHALKKNPPRVPPRIQELVNTVVFRHQLQVFSKVLFRFHIIWDSILLLLSSRVLRILFSYILNERLKCIYHEASIVECSCFLLPECGTFFSVMHVHCEKVVAQMDPSESNLKLSYTVELGDLLFIEQDFVPYFQFKNKYVLSLQVAIKIIDKTQLDEENLKKIFREVQIMKMLCHPHIIRLYQVMETERMIYLVTEYASGGEIFDHLVAHGRMAEKEARRKFKQIVAAVYFCHCRNIVHRDLKAENLLLDANLNIKIADFGFSNLFTPGQLLKTWCGSPPYAAPELFEGKEYDGPKVDIWSLGVVLYVLVCGALPFDGSTLQNLRARVLSGKFRIPFFMSTECEHLIRHMLVLDPNKRLSMEQICKHKWMKLGDADPNFDRLIAECQQLKEERQMDPLNEDVLLAMEDMGLDKERTLQSLRSDAYDHYSAIYSLLCDRHKRHKTLRVGVPPGMPRTMAFQAPVNLQAEQAGTAMNISVPQVQLINPENQIVEPDGAVNADSDEGEEPSPEALVRYLSMRRHTVGVADPRTEVMEDLQKLLPGFPGVSPQAPFLQVAPNMNFMHNLLPMQNLQPTGQLEYKEQSLLQPPTLQLLNGMGPLGRRASDGGANIQLHAQQLLKRPRGPSPLVTMTPAVPAVTPVDEESSDGEPDQEAVQRYLANRSKRHTLAMTSPTAEIPPDLQRQLGQQPFRSRVWPPHLVPDQHRSTYKDSNTLHLPTERFSPVRRFSDGAASIQAFKAHLEKMGNNSSIKQLQQECEQLQKMYGGQIDERTLEKTQQQHMLYQQEQHHQILQQQIQDSICAPQPSPPLQAACENQPALLTHQLQRLRIQPSSPPPNHPNNHLFRQPSNSPPPMSSAMIQSHGATSSSQFQGFPSRSAVFQQQPENRSPPANVALTCLGIQQPPQSQQVPVQVQEPVDMLSSMPGAAATPAGRGASISPNTSQVQMQLRTSLMAALSYGHRPLSKQLSADSAEAHSLNVNRFSPANYDQAHIHPHLFSDQSRGSPSSYNPSPGAGLPPTQALKVPPLDQFPTFPPSAHQQPPHYTTSALQQALLSPTPPDYTRHQQVPHILQGLLSPRHSLTGHSDMRLPPAEFAQLIKRQQRQRQQQQQQEYQELFRHMNQGDAGSLAPGLGGQSMAERQALPYQNADSYHHHHTSPQHLLQIRAQECISQVSSPTPTHGYAPQPALVHSESMEEECSCEGAKDGFPDRKSGNTLTKGCHDSPLLLSTGGPGDPESLLGTVNHAQELGIHPYRQPAAAFTRNKVSSRESVLGNCMDRSSPAQAMELPDHNGLGYPAHPSASEHQRPRTLQRHHTIQSSDDAYVQLDNLPGMSLVAGKALSSARMSDAVLSQSSLMGSQQFQDGENEECGESLGGQEHPDLTDGSQHLNSCYPSTCITDILLSYKHPEVSFSMEQAGV</sequence>
<comment type="caution">
    <text evidence="22">The sequence shown here is derived from an EMBL/GenBank/DDBJ whole genome shotgun (WGS) entry which is preliminary data.</text>
</comment>
<keyword evidence="18" id="KW-0175">Coiled coil</keyword>
<feature type="compositionally biased region" description="Basic and acidic residues" evidence="19">
    <location>
        <begin position="148"/>
        <end position="157"/>
    </location>
</feature>
<dbReference type="EC" id="2.7.11.1" evidence="3"/>
<feature type="domain" description="UBA" evidence="21">
    <location>
        <begin position="595"/>
        <end position="635"/>
    </location>
</feature>
<dbReference type="PROSITE" id="PS50011">
    <property type="entry name" value="PROTEIN_KINASE_DOM"/>
    <property type="match status" value="1"/>
</dbReference>
<name>A0A835ZZ04_SHEEP</name>
<evidence type="ECO:0000256" key="5">
    <source>
        <dbReference type="ARBA" id="ARBA00022553"/>
    </source>
</evidence>
<keyword evidence="7" id="KW-0479">Metal-binding</keyword>
<keyword evidence="9" id="KW-0418">Kinase</keyword>
<evidence type="ECO:0000256" key="2">
    <source>
        <dbReference type="ARBA" id="ARBA00006234"/>
    </source>
</evidence>